<dbReference type="PROSITE" id="PS50110">
    <property type="entry name" value="RESPONSE_REGULATORY"/>
    <property type="match status" value="1"/>
</dbReference>
<evidence type="ECO:0000256" key="4">
    <source>
        <dbReference type="ARBA" id="ARBA00023163"/>
    </source>
</evidence>
<sequence length="216" mass="23360">MAADDVIRVLVADDQELMRSALGTVIDVQPDMRLVGSVPSGEDAVREALAVSVDVALLDIRMARMDGIEACAEIRRHRPDTRVLMLTTFDLDEYLFRSVAAGASGFLTKDTPGADVAGAIREVHSGRSVVSPRATRALIDRIARAAPDAAAVAADLSPRERDVLALLARGFSNAEIARELFVAESTVKTHVSSLTRKVGVRDRLHVVVWAYRNGIF</sequence>
<dbReference type="GO" id="GO:0006355">
    <property type="term" value="P:regulation of DNA-templated transcription"/>
    <property type="evidence" value="ECO:0007669"/>
    <property type="project" value="InterPro"/>
</dbReference>
<evidence type="ECO:0000256" key="1">
    <source>
        <dbReference type="ARBA" id="ARBA00022553"/>
    </source>
</evidence>
<dbReference type="RefSeq" id="WP_015882316.1">
    <property type="nucleotide sequence ID" value="NC_012669.1"/>
</dbReference>
<dbReference type="AlphaFoldDB" id="C5C4U8"/>
<dbReference type="GO" id="GO:0003677">
    <property type="term" value="F:DNA binding"/>
    <property type="evidence" value="ECO:0007669"/>
    <property type="project" value="UniProtKB-KW"/>
</dbReference>
<evidence type="ECO:0000259" key="7">
    <source>
        <dbReference type="PROSITE" id="PS50110"/>
    </source>
</evidence>
<evidence type="ECO:0000313" key="9">
    <source>
        <dbReference type="Proteomes" id="UP000007962"/>
    </source>
</evidence>
<dbReference type="InterPro" id="IPR001789">
    <property type="entry name" value="Sig_transdc_resp-reg_receiver"/>
</dbReference>
<evidence type="ECO:0000256" key="2">
    <source>
        <dbReference type="ARBA" id="ARBA00023015"/>
    </source>
</evidence>
<reference evidence="8 9" key="1">
    <citation type="journal article" date="2009" name="Stand. Genomic Sci.">
        <title>Complete genome sequence of Beutenbergia cavernae type strain (HKI 0122).</title>
        <authorList>
            <person name="Land M."/>
            <person name="Pukall R."/>
            <person name="Abt B."/>
            <person name="Goker M."/>
            <person name="Rohde M."/>
            <person name="Glavina Del Rio T."/>
            <person name="Tice H."/>
            <person name="Copeland A."/>
            <person name="Cheng J.F."/>
            <person name="Lucas S."/>
            <person name="Chen F."/>
            <person name="Nolan M."/>
            <person name="Bruce D."/>
            <person name="Goodwin L."/>
            <person name="Pitluck S."/>
            <person name="Ivanova N."/>
            <person name="Mavromatis K."/>
            <person name="Ovchinnikova G."/>
            <person name="Pati A."/>
            <person name="Chen A."/>
            <person name="Palaniappan K."/>
            <person name="Hauser L."/>
            <person name="Chang Y.J."/>
            <person name="Jefferies C.C."/>
            <person name="Saunders E."/>
            <person name="Brettin T."/>
            <person name="Detter J.C."/>
            <person name="Han C."/>
            <person name="Chain P."/>
            <person name="Bristow J."/>
            <person name="Eisen J.A."/>
            <person name="Markowitz V."/>
            <person name="Hugenholtz P."/>
            <person name="Kyrpides N.C."/>
            <person name="Klenk H.P."/>
            <person name="Lapidus A."/>
        </authorList>
    </citation>
    <scope>NUCLEOTIDE SEQUENCE [LARGE SCALE GENOMIC DNA]</scope>
    <source>
        <strain evidence="9">ATCC BAA-8 / DSM 12333 / NBRC 16432</strain>
    </source>
</reference>
<dbReference type="EMBL" id="CP001618">
    <property type="protein sequence ID" value="ACQ80076.1"/>
    <property type="molecule type" value="Genomic_DNA"/>
</dbReference>
<dbReference type="PROSITE" id="PS00622">
    <property type="entry name" value="HTH_LUXR_1"/>
    <property type="match status" value="1"/>
</dbReference>
<dbReference type="InterPro" id="IPR011006">
    <property type="entry name" value="CheY-like_superfamily"/>
</dbReference>
<evidence type="ECO:0000259" key="6">
    <source>
        <dbReference type="PROSITE" id="PS50043"/>
    </source>
</evidence>
<dbReference type="CDD" id="cd17535">
    <property type="entry name" value="REC_NarL-like"/>
    <property type="match status" value="1"/>
</dbReference>
<dbReference type="InterPro" id="IPR039420">
    <property type="entry name" value="WalR-like"/>
</dbReference>
<dbReference type="KEGG" id="bcv:Bcav_1820"/>
<keyword evidence="1 5" id="KW-0597">Phosphoprotein</keyword>
<dbReference type="InterPro" id="IPR016032">
    <property type="entry name" value="Sig_transdc_resp-reg_C-effctor"/>
</dbReference>
<dbReference type="PANTHER" id="PTHR43214">
    <property type="entry name" value="TWO-COMPONENT RESPONSE REGULATOR"/>
    <property type="match status" value="1"/>
</dbReference>
<feature type="modified residue" description="4-aspartylphosphate" evidence="5">
    <location>
        <position position="59"/>
    </location>
</feature>
<dbReference type="STRING" id="471853.Bcav_1820"/>
<gene>
    <name evidence="8" type="ordered locus">Bcav_1820</name>
</gene>
<dbReference type="InterPro" id="IPR000792">
    <property type="entry name" value="Tscrpt_reg_LuxR_C"/>
</dbReference>
<dbReference type="Pfam" id="PF00196">
    <property type="entry name" value="GerE"/>
    <property type="match status" value="1"/>
</dbReference>
<dbReference type="OrthoDB" id="9808843at2"/>
<name>C5C4U8_BEUC1</name>
<organism evidence="8 9">
    <name type="scientific">Beutenbergia cavernae (strain ATCC BAA-8 / DSM 12333 / CCUG 43141 / JCM 11478 / NBRC 16432 / NCIMB 13614 / HKI 0122)</name>
    <dbReference type="NCBI Taxonomy" id="471853"/>
    <lineage>
        <taxon>Bacteria</taxon>
        <taxon>Bacillati</taxon>
        <taxon>Actinomycetota</taxon>
        <taxon>Actinomycetes</taxon>
        <taxon>Micrococcales</taxon>
        <taxon>Beutenbergiaceae</taxon>
        <taxon>Beutenbergia</taxon>
    </lineage>
</organism>
<dbReference type="SUPFAM" id="SSF46894">
    <property type="entry name" value="C-terminal effector domain of the bipartite response regulators"/>
    <property type="match status" value="1"/>
</dbReference>
<feature type="domain" description="HTH luxR-type" evidence="6">
    <location>
        <begin position="149"/>
        <end position="214"/>
    </location>
</feature>
<keyword evidence="3" id="KW-0238">DNA-binding</keyword>
<dbReference type="Proteomes" id="UP000007962">
    <property type="component" value="Chromosome"/>
</dbReference>
<keyword evidence="2" id="KW-0805">Transcription regulation</keyword>
<dbReference type="InterPro" id="IPR058245">
    <property type="entry name" value="NreC/VraR/RcsB-like_REC"/>
</dbReference>
<evidence type="ECO:0000313" key="8">
    <source>
        <dbReference type="EMBL" id="ACQ80076.1"/>
    </source>
</evidence>
<dbReference type="GO" id="GO:0000160">
    <property type="term" value="P:phosphorelay signal transduction system"/>
    <property type="evidence" value="ECO:0007669"/>
    <property type="project" value="InterPro"/>
</dbReference>
<dbReference type="Pfam" id="PF00072">
    <property type="entry name" value="Response_reg"/>
    <property type="match status" value="1"/>
</dbReference>
<accession>C5C4U8</accession>
<dbReference type="CDD" id="cd06170">
    <property type="entry name" value="LuxR_C_like"/>
    <property type="match status" value="1"/>
</dbReference>
<proteinExistence type="predicted"/>
<evidence type="ECO:0000256" key="3">
    <source>
        <dbReference type="ARBA" id="ARBA00023125"/>
    </source>
</evidence>
<dbReference type="HOGENOM" id="CLU_000445_90_10_11"/>
<dbReference type="SMART" id="SM00421">
    <property type="entry name" value="HTH_LUXR"/>
    <property type="match status" value="1"/>
</dbReference>
<keyword evidence="4" id="KW-0804">Transcription</keyword>
<dbReference type="SUPFAM" id="SSF52172">
    <property type="entry name" value="CheY-like"/>
    <property type="match status" value="1"/>
</dbReference>
<dbReference type="PRINTS" id="PR00038">
    <property type="entry name" value="HTHLUXR"/>
</dbReference>
<dbReference type="PROSITE" id="PS50043">
    <property type="entry name" value="HTH_LUXR_2"/>
    <property type="match status" value="1"/>
</dbReference>
<dbReference type="PANTHER" id="PTHR43214:SF24">
    <property type="entry name" value="TRANSCRIPTIONAL REGULATORY PROTEIN NARL-RELATED"/>
    <property type="match status" value="1"/>
</dbReference>
<dbReference type="Gene3D" id="3.40.50.2300">
    <property type="match status" value="1"/>
</dbReference>
<evidence type="ECO:0000256" key="5">
    <source>
        <dbReference type="PROSITE-ProRule" id="PRU00169"/>
    </source>
</evidence>
<dbReference type="SMART" id="SM00448">
    <property type="entry name" value="REC"/>
    <property type="match status" value="1"/>
</dbReference>
<protein>
    <submittedName>
        <fullName evidence="8">Two component transcriptional regulator, LuxR family</fullName>
    </submittedName>
</protein>
<feature type="domain" description="Response regulatory" evidence="7">
    <location>
        <begin position="8"/>
        <end position="124"/>
    </location>
</feature>
<keyword evidence="9" id="KW-1185">Reference proteome</keyword>
<dbReference type="eggNOG" id="COG2197">
    <property type="taxonomic scope" value="Bacteria"/>
</dbReference>